<keyword evidence="6" id="KW-0676">Redox-active center</keyword>
<sequence length="456" mass="46948">MGSRLVVVGGGAAGMSAASAARRTDPALEIVVLEASGYAAYGLCGIPYYLAGSVTSADDLVAYPPTFFRDRRRIDLRLHTSVSHIDPERRHVTVSQDGHERRLGYGSLIVTTGGRPVRPPLPGLDDERVFTIRTLEDAISLRCLLDAGRVGSVLVVGGGYIGLEMAEALAERGAAVTVVEAENQVMPNLDSPVAALVEQEVRRRGVDLRLRTMLHGAERIGDQLAVRVGTQRLVVDAVVLATGVRAASSLAADVGAKTDDTGALLVDSAMRTSLPDVFAAGDCVAPHHRVLGRPAFVPLGPAANKMGRVAGIAAAGGSATFPGVVGTAVVKVFDLAVARTGLTLAEALAEGLPAVATDALGKSRAKYYPGSGPVHVRLVHTNDGRLLGAQVVGVGDGVAKRIDVVAVALQAGLSVADLVAADLSYAPPYAPVYEPVLLAAQAADALATQPDSPVAA</sequence>
<evidence type="ECO:0000256" key="2">
    <source>
        <dbReference type="ARBA" id="ARBA00009130"/>
    </source>
</evidence>
<name>A0ABW2C0V6_9PSEU</name>
<evidence type="ECO:0000256" key="3">
    <source>
        <dbReference type="ARBA" id="ARBA00022630"/>
    </source>
</evidence>
<evidence type="ECO:0000256" key="4">
    <source>
        <dbReference type="ARBA" id="ARBA00022827"/>
    </source>
</evidence>
<comment type="similarity">
    <text evidence="2">Belongs to the class-III pyridine nucleotide-disulfide oxidoreductase family.</text>
</comment>
<evidence type="ECO:0000256" key="6">
    <source>
        <dbReference type="ARBA" id="ARBA00023284"/>
    </source>
</evidence>
<dbReference type="InterPro" id="IPR023753">
    <property type="entry name" value="FAD/NAD-binding_dom"/>
</dbReference>
<dbReference type="RefSeq" id="WP_345403105.1">
    <property type="nucleotide sequence ID" value="NZ_BAABLA010000113.1"/>
</dbReference>
<dbReference type="SUPFAM" id="SSF51905">
    <property type="entry name" value="FAD/NAD(P)-binding domain"/>
    <property type="match status" value="2"/>
</dbReference>
<keyword evidence="10" id="KW-1185">Reference proteome</keyword>
<feature type="domain" description="Pyridine nucleotide-disulphide oxidoreductase dimerisation" evidence="7">
    <location>
        <begin position="328"/>
        <end position="430"/>
    </location>
</feature>
<evidence type="ECO:0000259" key="7">
    <source>
        <dbReference type="Pfam" id="PF02852"/>
    </source>
</evidence>
<organism evidence="9 10">
    <name type="scientific">Haloechinothrix salitolerans</name>
    <dbReference type="NCBI Taxonomy" id="926830"/>
    <lineage>
        <taxon>Bacteria</taxon>
        <taxon>Bacillati</taxon>
        <taxon>Actinomycetota</taxon>
        <taxon>Actinomycetes</taxon>
        <taxon>Pseudonocardiales</taxon>
        <taxon>Pseudonocardiaceae</taxon>
        <taxon>Haloechinothrix</taxon>
    </lineage>
</organism>
<gene>
    <name evidence="9" type="ORF">ACFQGD_17550</name>
</gene>
<keyword evidence="3" id="KW-0285">Flavoprotein</keyword>
<dbReference type="PANTHER" id="PTHR43429:SF1">
    <property type="entry name" value="NAD(P)H SULFUR OXIDOREDUCTASE (COA-DEPENDENT)"/>
    <property type="match status" value="1"/>
</dbReference>
<dbReference type="PRINTS" id="PR00368">
    <property type="entry name" value="FADPNR"/>
</dbReference>
<dbReference type="InterPro" id="IPR004099">
    <property type="entry name" value="Pyr_nucl-diS_OxRdtase_dimer"/>
</dbReference>
<evidence type="ECO:0000256" key="1">
    <source>
        <dbReference type="ARBA" id="ARBA00001974"/>
    </source>
</evidence>
<keyword evidence="4" id="KW-0274">FAD</keyword>
<dbReference type="PANTHER" id="PTHR43429">
    <property type="entry name" value="PYRIDINE NUCLEOTIDE-DISULFIDE OXIDOREDUCTASE DOMAIN-CONTAINING"/>
    <property type="match status" value="1"/>
</dbReference>
<dbReference type="InterPro" id="IPR036188">
    <property type="entry name" value="FAD/NAD-bd_sf"/>
</dbReference>
<evidence type="ECO:0000313" key="10">
    <source>
        <dbReference type="Proteomes" id="UP001596337"/>
    </source>
</evidence>
<dbReference type="InterPro" id="IPR016156">
    <property type="entry name" value="FAD/NAD-linked_Rdtase_dimer_sf"/>
</dbReference>
<protein>
    <submittedName>
        <fullName evidence="9">FAD-dependent oxidoreductase</fullName>
    </submittedName>
</protein>
<reference evidence="10" key="1">
    <citation type="journal article" date="2019" name="Int. J. Syst. Evol. Microbiol.">
        <title>The Global Catalogue of Microorganisms (GCM) 10K type strain sequencing project: providing services to taxonomists for standard genome sequencing and annotation.</title>
        <authorList>
            <consortium name="The Broad Institute Genomics Platform"/>
            <consortium name="The Broad Institute Genome Sequencing Center for Infectious Disease"/>
            <person name="Wu L."/>
            <person name="Ma J."/>
        </authorList>
    </citation>
    <scope>NUCLEOTIDE SEQUENCE [LARGE SCALE GENOMIC DNA]</scope>
    <source>
        <strain evidence="10">KCTC 32255</strain>
    </source>
</reference>
<dbReference type="EMBL" id="JBHSXX010000001">
    <property type="protein sequence ID" value="MFC6868951.1"/>
    <property type="molecule type" value="Genomic_DNA"/>
</dbReference>
<comment type="caution">
    <text evidence="9">The sequence shown here is derived from an EMBL/GenBank/DDBJ whole genome shotgun (WGS) entry which is preliminary data.</text>
</comment>
<accession>A0ABW2C0V6</accession>
<dbReference type="Proteomes" id="UP001596337">
    <property type="component" value="Unassembled WGS sequence"/>
</dbReference>
<dbReference type="InterPro" id="IPR050260">
    <property type="entry name" value="FAD-bd_OxRdtase"/>
</dbReference>
<dbReference type="PRINTS" id="PR00411">
    <property type="entry name" value="PNDRDTASEI"/>
</dbReference>
<dbReference type="Pfam" id="PF07992">
    <property type="entry name" value="Pyr_redox_2"/>
    <property type="match status" value="1"/>
</dbReference>
<dbReference type="SUPFAM" id="SSF55424">
    <property type="entry name" value="FAD/NAD-linked reductases, dimerisation (C-terminal) domain"/>
    <property type="match status" value="1"/>
</dbReference>
<comment type="cofactor">
    <cofactor evidence="1">
        <name>FAD</name>
        <dbReference type="ChEBI" id="CHEBI:57692"/>
    </cofactor>
</comment>
<keyword evidence="5" id="KW-0560">Oxidoreductase</keyword>
<evidence type="ECO:0000256" key="5">
    <source>
        <dbReference type="ARBA" id="ARBA00023002"/>
    </source>
</evidence>
<dbReference type="Gene3D" id="3.50.50.60">
    <property type="entry name" value="FAD/NAD(P)-binding domain"/>
    <property type="match status" value="2"/>
</dbReference>
<proteinExistence type="inferred from homology"/>
<evidence type="ECO:0000259" key="8">
    <source>
        <dbReference type="Pfam" id="PF07992"/>
    </source>
</evidence>
<feature type="domain" description="FAD/NAD(P)-binding" evidence="8">
    <location>
        <begin position="4"/>
        <end position="288"/>
    </location>
</feature>
<dbReference type="Pfam" id="PF02852">
    <property type="entry name" value="Pyr_redox_dim"/>
    <property type="match status" value="1"/>
</dbReference>
<evidence type="ECO:0000313" key="9">
    <source>
        <dbReference type="EMBL" id="MFC6868951.1"/>
    </source>
</evidence>